<reference evidence="2 3" key="1">
    <citation type="submission" date="2021-12" db="EMBL/GenBank/DDBJ databases">
        <title>Genome seq of P8.</title>
        <authorList>
            <person name="Seo T."/>
        </authorList>
    </citation>
    <scope>NUCLEOTIDE SEQUENCE [LARGE SCALE GENOMIC DNA]</scope>
    <source>
        <strain evidence="2 3">P8</strain>
    </source>
</reference>
<dbReference type="EMBL" id="JAJTWU010000005">
    <property type="protein sequence ID" value="MCE4555596.1"/>
    <property type="molecule type" value="Genomic_DNA"/>
</dbReference>
<evidence type="ECO:0000256" key="1">
    <source>
        <dbReference type="SAM" id="SignalP"/>
    </source>
</evidence>
<protein>
    <submittedName>
        <fullName evidence="2">DUF2846 domain-containing protein</fullName>
    </submittedName>
</protein>
<keyword evidence="3" id="KW-1185">Reference proteome</keyword>
<accession>A0ABS8XSA1</accession>
<comment type="caution">
    <text evidence="2">The sequence shown here is derived from an EMBL/GenBank/DDBJ whole genome shotgun (WGS) entry which is preliminary data.</text>
</comment>
<dbReference type="Proteomes" id="UP001200741">
    <property type="component" value="Unassembled WGS sequence"/>
</dbReference>
<feature type="signal peptide" evidence="1">
    <location>
        <begin position="1"/>
        <end position="24"/>
    </location>
</feature>
<feature type="chain" id="PRO_5045404675" evidence="1">
    <location>
        <begin position="25"/>
        <end position="174"/>
    </location>
</feature>
<sequence length="174" mass="18872">MNRRTIVRAASILAFSFVSGCASNIPPRDAPKFSEAPAAPPGLATLYIFRPFLSENGSGVWPVTSLNGTKVADVKVGSYTFLYVKPGTYKITSEKSQALTFLDNIPGQFTIGEPGAYYLAFITTGRNSVVTVGTSAMTVAGPTDHSWRLLPRQEAMRFLPNMRFLPPYTQSLGN</sequence>
<gene>
    <name evidence="2" type="ORF">LXT13_14410</name>
</gene>
<dbReference type="RefSeq" id="WP_233372615.1">
    <property type="nucleotide sequence ID" value="NZ_JAJTWU010000005.1"/>
</dbReference>
<evidence type="ECO:0000313" key="3">
    <source>
        <dbReference type="Proteomes" id="UP001200741"/>
    </source>
</evidence>
<proteinExistence type="predicted"/>
<evidence type="ECO:0000313" key="2">
    <source>
        <dbReference type="EMBL" id="MCE4555596.1"/>
    </source>
</evidence>
<name>A0ABS8XSA1_9BURK</name>
<dbReference type="PROSITE" id="PS51257">
    <property type="entry name" value="PROKAR_LIPOPROTEIN"/>
    <property type="match status" value="1"/>
</dbReference>
<organism evidence="2 3">
    <name type="scientific">Pelomonas cellulosilytica</name>
    <dbReference type="NCBI Taxonomy" id="2906762"/>
    <lineage>
        <taxon>Bacteria</taxon>
        <taxon>Pseudomonadati</taxon>
        <taxon>Pseudomonadota</taxon>
        <taxon>Betaproteobacteria</taxon>
        <taxon>Burkholderiales</taxon>
        <taxon>Sphaerotilaceae</taxon>
        <taxon>Roseateles</taxon>
    </lineage>
</organism>
<keyword evidence="1" id="KW-0732">Signal</keyword>